<sequence>MRTRAEYVRAETAALLDSLRGVWDETAVDEWDHALQAAACAIADGADDELILAAALHDIGHSPLLGGPGVADHSGIARDWITARFGARAGWLAGAHVAAKRHLAAVDPAYAAALSATSVVSLAAQGGAVVDPDFAGHPWHSDALRLRRYDDAAKDPAAPGAPVQIVLDLAQRLAR</sequence>
<dbReference type="InterPro" id="IPR052567">
    <property type="entry name" value="OP_Dioxygenase"/>
</dbReference>
<dbReference type="KEGG" id="mpof:MPOR_06140"/>
<dbReference type="SUPFAM" id="SSF109604">
    <property type="entry name" value="HD-domain/PDEase-like"/>
    <property type="match status" value="1"/>
</dbReference>
<evidence type="ECO:0000313" key="1">
    <source>
        <dbReference type="EMBL" id="BBX49588.1"/>
    </source>
</evidence>
<dbReference type="EMBL" id="AP022570">
    <property type="protein sequence ID" value="BBX49588.1"/>
    <property type="molecule type" value="Genomic_DNA"/>
</dbReference>
<dbReference type="Gene3D" id="1.10.3210.10">
    <property type="entry name" value="Hypothetical protein af1432"/>
    <property type="match status" value="1"/>
</dbReference>
<organism evidence="1 2">
    <name type="scientific">Mycolicibacterium poriferae</name>
    <dbReference type="NCBI Taxonomy" id="39694"/>
    <lineage>
        <taxon>Bacteria</taxon>
        <taxon>Bacillati</taxon>
        <taxon>Actinomycetota</taxon>
        <taxon>Actinomycetes</taxon>
        <taxon>Mycobacteriales</taxon>
        <taxon>Mycobacteriaceae</taxon>
        <taxon>Mycolicibacterium</taxon>
    </lineage>
</organism>
<proteinExistence type="predicted"/>
<keyword evidence="2" id="KW-1185">Reference proteome</keyword>
<dbReference type="PANTHER" id="PTHR40202">
    <property type="match status" value="1"/>
</dbReference>
<dbReference type="PANTHER" id="PTHR40202:SF1">
    <property type="entry name" value="HD DOMAIN-CONTAINING PROTEIN"/>
    <property type="match status" value="1"/>
</dbReference>
<accession>A0A6N4V6E2</accession>
<protein>
    <recommendedName>
        <fullName evidence="3">HD family phosphohydrolase</fullName>
    </recommendedName>
</protein>
<evidence type="ECO:0000313" key="2">
    <source>
        <dbReference type="Proteomes" id="UP000466785"/>
    </source>
</evidence>
<reference evidence="1 2" key="1">
    <citation type="journal article" date="2019" name="Emerg. Microbes Infect.">
        <title>Comprehensive subspecies identification of 175 nontuberculous mycobacteria species based on 7547 genomic profiles.</title>
        <authorList>
            <person name="Matsumoto Y."/>
            <person name="Kinjo T."/>
            <person name="Motooka D."/>
            <person name="Nabeya D."/>
            <person name="Jung N."/>
            <person name="Uechi K."/>
            <person name="Horii T."/>
            <person name="Iida T."/>
            <person name="Fujita J."/>
            <person name="Nakamura S."/>
        </authorList>
    </citation>
    <scope>NUCLEOTIDE SEQUENCE [LARGE SCALE GENOMIC DNA]</scope>
    <source>
        <strain evidence="1 2">JCM 12603</strain>
    </source>
</reference>
<evidence type="ECO:0008006" key="3">
    <source>
        <dbReference type="Google" id="ProtNLM"/>
    </source>
</evidence>
<dbReference type="Proteomes" id="UP000466785">
    <property type="component" value="Chromosome"/>
</dbReference>
<name>A0A6N4V6E2_9MYCO</name>
<dbReference type="RefSeq" id="WP_170311188.1">
    <property type="nucleotide sequence ID" value="NZ_AP022570.1"/>
</dbReference>
<gene>
    <name evidence="1" type="ORF">MPOR_06140</name>
</gene>
<dbReference type="AlphaFoldDB" id="A0A6N4V6E2"/>